<dbReference type="GO" id="GO:0005524">
    <property type="term" value="F:ATP binding"/>
    <property type="evidence" value="ECO:0007669"/>
    <property type="project" value="InterPro"/>
</dbReference>
<sequence length="225" mass="25527">MNDLRVSCLRSLLHRPIAYFDRESTSPSACAVLLSQQPPLAMPLLDNRLAIVVDGWFGCLATLVMTFIVFFPAGFIGVFYLLFYAIIAVIFEKFFDRANREMVGADKSGEAALEIFDNVTTIQQLSVEQHFQEKYDEIMSNREVPLARKIRYQSIVHGTNESIFFFFEFLATAIGVYFVYLGYYTPKQLFLAENLLCLVGFKTFMMAESFKEMVAASSAAKLLFG</sequence>
<dbReference type="PANTHER" id="PTHR24221:SF617">
    <property type="entry name" value="P-GLYCOPROTEIN RELATED"/>
    <property type="match status" value="1"/>
</dbReference>
<protein>
    <recommendedName>
        <fullName evidence="6">ABC transmembrane type-1 domain-containing protein</fullName>
    </recommendedName>
</protein>
<reference evidence="7" key="1">
    <citation type="submission" date="2023-10" db="EMBL/GenBank/DDBJ databases">
        <title>Genome assembly of Pristionchus species.</title>
        <authorList>
            <person name="Yoshida K."/>
            <person name="Sommer R.J."/>
        </authorList>
    </citation>
    <scope>NUCLEOTIDE SEQUENCE</scope>
    <source>
        <strain evidence="7">RS0144</strain>
    </source>
</reference>
<dbReference type="GO" id="GO:0016020">
    <property type="term" value="C:membrane"/>
    <property type="evidence" value="ECO:0007669"/>
    <property type="project" value="UniProtKB-SubCell"/>
</dbReference>
<keyword evidence="3 5" id="KW-1133">Transmembrane helix</keyword>
<comment type="subcellular location">
    <subcellularLocation>
        <location evidence="1">Membrane</location>
        <topology evidence="1">Multi-pass membrane protein</topology>
    </subcellularLocation>
</comment>
<dbReference type="Proteomes" id="UP001432027">
    <property type="component" value="Unassembled WGS sequence"/>
</dbReference>
<evidence type="ECO:0000256" key="3">
    <source>
        <dbReference type="ARBA" id="ARBA00022989"/>
    </source>
</evidence>
<dbReference type="SUPFAM" id="SSF90123">
    <property type="entry name" value="ABC transporter transmembrane region"/>
    <property type="match status" value="1"/>
</dbReference>
<dbReference type="PROSITE" id="PS50929">
    <property type="entry name" value="ABC_TM1F"/>
    <property type="match status" value="1"/>
</dbReference>
<accession>A0AAV5TV83</accession>
<evidence type="ECO:0000313" key="8">
    <source>
        <dbReference type="Proteomes" id="UP001432027"/>
    </source>
</evidence>
<evidence type="ECO:0000256" key="1">
    <source>
        <dbReference type="ARBA" id="ARBA00004141"/>
    </source>
</evidence>
<gene>
    <name evidence="7" type="ORF">PENTCL1PPCAC_20600</name>
</gene>
<evidence type="ECO:0000256" key="4">
    <source>
        <dbReference type="ARBA" id="ARBA00023136"/>
    </source>
</evidence>
<dbReference type="Pfam" id="PF00664">
    <property type="entry name" value="ABC_membrane"/>
    <property type="match status" value="1"/>
</dbReference>
<dbReference type="AlphaFoldDB" id="A0AAV5TV83"/>
<feature type="transmembrane region" description="Helical" evidence="5">
    <location>
        <begin position="77"/>
        <end position="95"/>
    </location>
</feature>
<evidence type="ECO:0000259" key="6">
    <source>
        <dbReference type="PROSITE" id="PS50929"/>
    </source>
</evidence>
<comment type="caution">
    <text evidence="7">The sequence shown here is derived from an EMBL/GenBank/DDBJ whole genome shotgun (WGS) entry which is preliminary data.</text>
</comment>
<dbReference type="InterPro" id="IPR036640">
    <property type="entry name" value="ABC1_TM_sf"/>
</dbReference>
<proteinExistence type="predicted"/>
<dbReference type="Gene3D" id="1.20.1560.10">
    <property type="entry name" value="ABC transporter type 1, transmembrane domain"/>
    <property type="match status" value="1"/>
</dbReference>
<evidence type="ECO:0000256" key="2">
    <source>
        <dbReference type="ARBA" id="ARBA00022692"/>
    </source>
</evidence>
<feature type="transmembrane region" description="Helical" evidence="5">
    <location>
        <begin position="49"/>
        <end position="71"/>
    </location>
</feature>
<evidence type="ECO:0000256" key="5">
    <source>
        <dbReference type="SAM" id="Phobius"/>
    </source>
</evidence>
<organism evidence="7 8">
    <name type="scientific">Pristionchus entomophagus</name>
    <dbReference type="NCBI Taxonomy" id="358040"/>
    <lineage>
        <taxon>Eukaryota</taxon>
        <taxon>Metazoa</taxon>
        <taxon>Ecdysozoa</taxon>
        <taxon>Nematoda</taxon>
        <taxon>Chromadorea</taxon>
        <taxon>Rhabditida</taxon>
        <taxon>Rhabditina</taxon>
        <taxon>Diplogasteromorpha</taxon>
        <taxon>Diplogasteroidea</taxon>
        <taxon>Neodiplogasteridae</taxon>
        <taxon>Pristionchus</taxon>
    </lineage>
</organism>
<feature type="transmembrane region" description="Helical" evidence="5">
    <location>
        <begin position="163"/>
        <end position="183"/>
    </location>
</feature>
<keyword evidence="2 5" id="KW-0812">Transmembrane</keyword>
<dbReference type="InterPro" id="IPR011527">
    <property type="entry name" value="ABC1_TM_dom"/>
</dbReference>
<dbReference type="InterPro" id="IPR039421">
    <property type="entry name" value="Type_1_exporter"/>
</dbReference>
<feature type="domain" description="ABC transmembrane type-1" evidence="6">
    <location>
        <begin position="1"/>
        <end position="215"/>
    </location>
</feature>
<keyword evidence="8" id="KW-1185">Reference proteome</keyword>
<dbReference type="EMBL" id="BTSX01000005">
    <property type="protein sequence ID" value="GMS98425.1"/>
    <property type="molecule type" value="Genomic_DNA"/>
</dbReference>
<name>A0AAV5TV83_9BILA</name>
<dbReference type="PANTHER" id="PTHR24221">
    <property type="entry name" value="ATP-BINDING CASSETTE SUB-FAMILY B"/>
    <property type="match status" value="1"/>
</dbReference>
<evidence type="ECO:0000313" key="7">
    <source>
        <dbReference type="EMBL" id="GMS98425.1"/>
    </source>
</evidence>
<dbReference type="GO" id="GO:0140359">
    <property type="term" value="F:ABC-type transporter activity"/>
    <property type="evidence" value="ECO:0007669"/>
    <property type="project" value="InterPro"/>
</dbReference>
<keyword evidence="4 5" id="KW-0472">Membrane</keyword>
<feature type="non-terminal residue" evidence="7">
    <location>
        <position position="225"/>
    </location>
</feature>